<evidence type="ECO:0000313" key="7">
    <source>
        <dbReference type="Proteomes" id="UP000290244"/>
    </source>
</evidence>
<dbReference type="InterPro" id="IPR016032">
    <property type="entry name" value="Sig_transdc_resp-reg_C-effctor"/>
</dbReference>
<keyword evidence="7" id="KW-1185">Reference proteome</keyword>
<dbReference type="KEGG" id="lsd:EMK97_07805"/>
<dbReference type="PANTHER" id="PTHR36842">
    <property type="entry name" value="PROTEIN TOLB HOMOLOG"/>
    <property type="match status" value="1"/>
</dbReference>
<dbReference type="CDD" id="cd00383">
    <property type="entry name" value="trans_reg_C"/>
    <property type="match status" value="1"/>
</dbReference>
<keyword evidence="4" id="KW-0472">Membrane</keyword>
<evidence type="ECO:0000256" key="3">
    <source>
        <dbReference type="PROSITE-ProRule" id="PRU01091"/>
    </source>
</evidence>
<proteinExistence type="inferred from homology"/>
<dbReference type="RefSeq" id="WP_130600974.1">
    <property type="nucleotide sequence ID" value="NZ_CP034759.1"/>
</dbReference>
<feature type="transmembrane region" description="Helical" evidence="4">
    <location>
        <begin position="139"/>
        <end position="160"/>
    </location>
</feature>
<dbReference type="SUPFAM" id="SSF46894">
    <property type="entry name" value="C-terminal effector domain of the bipartite response regulators"/>
    <property type="match status" value="1"/>
</dbReference>
<dbReference type="Pfam" id="PF07676">
    <property type="entry name" value="PD40"/>
    <property type="match status" value="4"/>
</dbReference>
<dbReference type="Proteomes" id="UP000290244">
    <property type="component" value="Chromosome"/>
</dbReference>
<reference evidence="6 7" key="1">
    <citation type="submission" date="2018-12" db="EMBL/GenBank/DDBJ databases">
        <title>Complete genome of Litorilituus sediminis.</title>
        <authorList>
            <person name="Liu A."/>
            <person name="Rong J."/>
        </authorList>
    </citation>
    <scope>NUCLEOTIDE SEQUENCE [LARGE SCALE GENOMIC DNA]</scope>
    <source>
        <strain evidence="6 7">JCM 17549</strain>
    </source>
</reference>
<evidence type="ECO:0000259" key="5">
    <source>
        <dbReference type="PROSITE" id="PS51755"/>
    </source>
</evidence>
<comment type="similarity">
    <text evidence="1">Belongs to the TolB family.</text>
</comment>
<dbReference type="PANTHER" id="PTHR36842:SF1">
    <property type="entry name" value="PROTEIN TOLB"/>
    <property type="match status" value="1"/>
</dbReference>
<keyword evidence="4" id="KW-0812">Transmembrane</keyword>
<dbReference type="InterPro" id="IPR011042">
    <property type="entry name" value="6-blade_b-propeller_TolB-like"/>
</dbReference>
<evidence type="ECO:0000256" key="4">
    <source>
        <dbReference type="SAM" id="Phobius"/>
    </source>
</evidence>
<dbReference type="Gene3D" id="2.120.10.30">
    <property type="entry name" value="TolB, C-terminal domain"/>
    <property type="match status" value="2"/>
</dbReference>
<protein>
    <recommendedName>
        <fullName evidence="5">OmpR/PhoB-type domain-containing protein</fullName>
    </recommendedName>
</protein>
<dbReference type="GO" id="GO:0003677">
    <property type="term" value="F:DNA binding"/>
    <property type="evidence" value="ECO:0007669"/>
    <property type="project" value="UniProtKB-UniRule"/>
</dbReference>
<dbReference type="Gene3D" id="1.10.10.10">
    <property type="entry name" value="Winged helix-like DNA-binding domain superfamily/Winged helix DNA-binding domain"/>
    <property type="match status" value="1"/>
</dbReference>
<keyword evidence="4" id="KW-1133">Transmembrane helix</keyword>
<evidence type="ECO:0000256" key="1">
    <source>
        <dbReference type="ARBA" id="ARBA00009820"/>
    </source>
</evidence>
<dbReference type="SUPFAM" id="SSF82171">
    <property type="entry name" value="DPP6 N-terminal domain-like"/>
    <property type="match status" value="1"/>
</dbReference>
<dbReference type="GO" id="GO:0000160">
    <property type="term" value="P:phosphorelay signal transduction system"/>
    <property type="evidence" value="ECO:0007669"/>
    <property type="project" value="InterPro"/>
</dbReference>
<dbReference type="SMART" id="SM00862">
    <property type="entry name" value="Trans_reg_C"/>
    <property type="match status" value="1"/>
</dbReference>
<evidence type="ECO:0000313" key="6">
    <source>
        <dbReference type="EMBL" id="QBG35620.1"/>
    </source>
</evidence>
<dbReference type="InterPro" id="IPR036388">
    <property type="entry name" value="WH-like_DNA-bd_sf"/>
</dbReference>
<feature type="DNA-binding region" description="OmpR/PhoB-type" evidence="3">
    <location>
        <begin position="4"/>
        <end position="104"/>
    </location>
</feature>
<dbReference type="Pfam" id="PF00486">
    <property type="entry name" value="Trans_reg_C"/>
    <property type="match status" value="1"/>
</dbReference>
<gene>
    <name evidence="6" type="ORF">EMK97_07805</name>
</gene>
<organism evidence="6 7">
    <name type="scientific">Litorilituus sediminis</name>
    <dbReference type="NCBI Taxonomy" id="718192"/>
    <lineage>
        <taxon>Bacteria</taxon>
        <taxon>Pseudomonadati</taxon>
        <taxon>Pseudomonadota</taxon>
        <taxon>Gammaproteobacteria</taxon>
        <taxon>Alteromonadales</taxon>
        <taxon>Colwelliaceae</taxon>
        <taxon>Litorilituus</taxon>
    </lineage>
</organism>
<accession>A0A4V0ZG05</accession>
<dbReference type="PROSITE" id="PS51755">
    <property type="entry name" value="OMPR_PHOB"/>
    <property type="match status" value="1"/>
</dbReference>
<dbReference type="GO" id="GO:0006355">
    <property type="term" value="P:regulation of DNA-templated transcription"/>
    <property type="evidence" value="ECO:0007669"/>
    <property type="project" value="InterPro"/>
</dbReference>
<dbReference type="EMBL" id="CP034759">
    <property type="protein sequence ID" value="QBG35620.1"/>
    <property type="molecule type" value="Genomic_DNA"/>
</dbReference>
<evidence type="ECO:0000256" key="2">
    <source>
        <dbReference type="ARBA" id="ARBA00023125"/>
    </source>
</evidence>
<feature type="domain" description="OmpR/PhoB-type" evidence="5">
    <location>
        <begin position="4"/>
        <end position="104"/>
    </location>
</feature>
<name>A0A4V0ZG05_9GAMM</name>
<keyword evidence="2 3" id="KW-0238">DNA-binding</keyword>
<dbReference type="InterPro" id="IPR001867">
    <property type="entry name" value="OmpR/PhoB-type_DNA-bd"/>
</dbReference>
<sequence>MMQDNSFKIGQYLITPAEFTIQLENREKQSLQPKFIEVLCYLAKHHPRVIPREELIEQVWGENSFVGDKSLTNAIWHLRKNLAQAGEPNEVIETIRKAGYRLLIEPQWLTSPSLEASHNNEPNEALSARQNNKLNKIHYWRSIAAIALVAICFFILDSLFHNPQPTHLVNVQATSQVTKHPGSELFPAPSPDGRFIVYSQISSNKPVDLYMKDITQPALPPKQLTFDNALQGHSVWSNDGRYLYFSRKDKDNNICQYMQLDVHNHQEQVIANCPMRGGYYYLDISPDDNTLAVYNDDDSADDTGIYFIDLSKQNFPMTRFSCANNCAAKDRDMAFSPDGKYIAISRRVNRFNENIHLVNLATKTSEQLTFGEEDIAGLAWHPNGKKIIYAAQRAYIHNGFVFDLASKTSQSLNITGFSYPSFAKQSNQLFYQVRHDNDYIASLAINADIASTPFPVMQSNFSHGSADYSDKAGRIAYVSNESGHFELWSANSNGTERVQLTQLRQNVRYPKWSHDGKKIAFLAPVEGQKGDAIYVYSTLNQKITVLKTPYIKHNRPSWSFDDTKVLSAIYTGQYTDIHSIDIHSNQLERLTFDGGRYGIMASANSLLYTKLKKGLWQKDISANSEAQRIIDKQYFSTIYAWTIDQETVYFHKAKKNYDQLNAFNLASNAMRPIVRLPLNSFSQHEMLSFNPQTQELFFTGSNYPQANIKMLQNAAIFN</sequence>
<dbReference type="OrthoDB" id="9782895at2"/>
<dbReference type="AlphaFoldDB" id="A0A4V0ZG05"/>
<dbReference type="InterPro" id="IPR011659">
    <property type="entry name" value="WD40"/>
</dbReference>